<evidence type="ECO:0000313" key="1">
    <source>
        <dbReference type="EMBL" id="GAX18665.1"/>
    </source>
</evidence>
<reference evidence="1 2" key="1">
    <citation type="journal article" date="2015" name="Plant Cell">
        <title>Oil accumulation by the oleaginous diatom Fistulifera solaris as revealed by the genome and transcriptome.</title>
        <authorList>
            <person name="Tanaka T."/>
            <person name="Maeda Y."/>
            <person name="Veluchamy A."/>
            <person name="Tanaka M."/>
            <person name="Abida H."/>
            <person name="Marechal E."/>
            <person name="Bowler C."/>
            <person name="Muto M."/>
            <person name="Sunaga Y."/>
            <person name="Tanaka M."/>
            <person name="Yoshino T."/>
            <person name="Taniguchi T."/>
            <person name="Fukuda Y."/>
            <person name="Nemoto M."/>
            <person name="Matsumoto M."/>
            <person name="Wong P.S."/>
            <person name="Aburatani S."/>
            <person name="Fujibuchi W."/>
        </authorList>
    </citation>
    <scope>NUCLEOTIDE SEQUENCE [LARGE SCALE GENOMIC DNA]</scope>
    <source>
        <strain evidence="1 2">JPCC DA0580</strain>
    </source>
</reference>
<dbReference type="AlphaFoldDB" id="A0A1Z5JXC5"/>
<proteinExistence type="predicted"/>
<dbReference type="InParanoid" id="A0A1Z5JXC5"/>
<dbReference type="EMBL" id="BDSP01000131">
    <property type="protein sequence ID" value="GAX18665.1"/>
    <property type="molecule type" value="Genomic_DNA"/>
</dbReference>
<dbReference type="Proteomes" id="UP000198406">
    <property type="component" value="Unassembled WGS sequence"/>
</dbReference>
<name>A0A1Z5JXC5_FISSO</name>
<organism evidence="1 2">
    <name type="scientific">Fistulifera solaris</name>
    <name type="common">Oleaginous diatom</name>
    <dbReference type="NCBI Taxonomy" id="1519565"/>
    <lineage>
        <taxon>Eukaryota</taxon>
        <taxon>Sar</taxon>
        <taxon>Stramenopiles</taxon>
        <taxon>Ochrophyta</taxon>
        <taxon>Bacillariophyta</taxon>
        <taxon>Bacillariophyceae</taxon>
        <taxon>Bacillariophycidae</taxon>
        <taxon>Naviculales</taxon>
        <taxon>Naviculaceae</taxon>
        <taxon>Fistulifera</taxon>
    </lineage>
</organism>
<comment type="caution">
    <text evidence="1">The sequence shown here is derived from an EMBL/GenBank/DDBJ whole genome shotgun (WGS) entry which is preliminary data.</text>
</comment>
<accession>A0A1Z5JXC5</accession>
<dbReference type="OrthoDB" id="10689641at2759"/>
<sequence>MGITLFINEGQFSNRETPAAFPTIGPTQLTSLTPTISGLIAGNDRADNAPCLNAVEIKLDGQTISGIFHAPSFNLTRFFYRWCAADKVQYPILFGPAVYYKFNGNGLITTLRFCGDSRYRLNVYDSCTTGPRAYYDESCVGSVSTFSPDCATLTFDAANDIDYFILISTSESRDNDYGAYEIALSSNDSCERASEIQIDGSILSAAAPEGSFLGCDSTNQGGAWYSVLGTGDSFTLNTCPSTSPGTQLTVYNGGCGESQECMDTSEVGYACAEQGSVSWVSEPEERYYIHVYGSGGMFNLSAFRTMPNDLCEGAQPISTQMTQTYSGNTSDATSASDAAILWSSIFPCSNYSGSPGVWYSMQGANFINVDTCDDEGFEPHILVLQGSCDTLVCTEVSVAKPCRSGSGAQVLWNLVPGETYYLFIHGQERNETGSFQLSVTAFER</sequence>
<gene>
    <name evidence="1" type="ORF">FisN_10Hh122</name>
</gene>
<keyword evidence="2" id="KW-1185">Reference proteome</keyword>
<protein>
    <submittedName>
        <fullName evidence="1">Uncharacterized protein</fullName>
    </submittedName>
</protein>
<evidence type="ECO:0000313" key="2">
    <source>
        <dbReference type="Proteomes" id="UP000198406"/>
    </source>
</evidence>